<sequence>MPFEKGHKPVRRRPISEAVKRLEAGRKGAGKIESKAQLKHILANANRGETAERNVALIWFLFGSLTRIGETCQLLVKDVFTKSGELKSIFRMRADYTKTNQSRDCALVLKQQRQAVLAWRDRRIRDKAMLSVDGSYGGLNGDSPLFLARSGKRWVTLSFNVKKYQTQDGQKETLVCSSMENYVRNLFKSCGFKQGSSHSGRKSTASLLSDAGVDYDVIQMAIGHVSDDMTDTYIIPDPQRLTDALNNLYKSVPPLGIKE</sequence>
<keyword evidence="1" id="KW-0233">DNA recombination</keyword>
<dbReference type="GO" id="GO:0015074">
    <property type="term" value="P:DNA integration"/>
    <property type="evidence" value="ECO:0007669"/>
    <property type="project" value="InterPro"/>
</dbReference>
<accession>A0A0F9Q045</accession>
<dbReference type="GO" id="GO:0006310">
    <property type="term" value="P:DNA recombination"/>
    <property type="evidence" value="ECO:0007669"/>
    <property type="project" value="UniProtKB-KW"/>
</dbReference>
<dbReference type="SUPFAM" id="SSF56349">
    <property type="entry name" value="DNA breaking-rejoining enzymes"/>
    <property type="match status" value="1"/>
</dbReference>
<dbReference type="CDD" id="cd00397">
    <property type="entry name" value="DNA_BRE_C"/>
    <property type="match status" value="1"/>
</dbReference>
<evidence type="ECO:0000259" key="2">
    <source>
        <dbReference type="PROSITE" id="PS51898"/>
    </source>
</evidence>
<dbReference type="InterPro" id="IPR002104">
    <property type="entry name" value="Integrase_catalytic"/>
</dbReference>
<reference evidence="3" key="1">
    <citation type="journal article" date="2015" name="Nature">
        <title>Complex archaea that bridge the gap between prokaryotes and eukaryotes.</title>
        <authorList>
            <person name="Spang A."/>
            <person name="Saw J.H."/>
            <person name="Jorgensen S.L."/>
            <person name="Zaremba-Niedzwiedzka K."/>
            <person name="Martijn J."/>
            <person name="Lind A.E."/>
            <person name="van Eijk R."/>
            <person name="Schleper C."/>
            <person name="Guy L."/>
            <person name="Ettema T.J."/>
        </authorList>
    </citation>
    <scope>NUCLEOTIDE SEQUENCE</scope>
</reference>
<protein>
    <recommendedName>
        <fullName evidence="2">Tyr recombinase domain-containing protein</fullName>
    </recommendedName>
</protein>
<gene>
    <name evidence="3" type="ORF">LCGC14_0835040</name>
</gene>
<feature type="domain" description="Tyr recombinase" evidence="2">
    <location>
        <begin position="28"/>
        <end position="246"/>
    </location>
</feature>
<dbReference type="InterPro" id="IPR011010">
    <property type="entry name" value="DNA_brk_join_enz"/>
</dbReference>
<evidence type="ECO:0000313" key="3">
    <source>
        <dbReference type="EMBL" id="KKN30342.1"/>
    </source>
</evidence>
<proteinExistence type="predicted"/>
<dbReference type="EMBL" id="LAZR01002414">
    <property type="protein sequence ID" value="KKN30342.1"/>
    <property type="molecule type" value="Genomic_DNA"/>
</dbReference>
<dbReference type="AlphaFoldDB" id="A0A0F9Q045"/>
<comment type="caution">
    <text evidence="3">The sequence shown here is derived from an EMBL/GenBank/DDBJ whole genome shotgun (WGS) entry which is preliminary data.</text>
</comment>
<dbReference type="InterPro" id="IPR013762">
    <property type="entry name" value="Integrase-like_cat_sf"/>
</dbReference>
<evidence type="ECO:0000256" key="1">
    <source>
        <dbReference type="ARBA" id="ARBA00023172"/>
    </source>
</evidence>
<name>A0A0F9Q045_9ZZZZ</name>
<dbReference type="Pfam" id="PF00589">
    <property type="entry name" value="Phage_integrase"/>
    <property type="match status" value="1"/>
</dbReference>
<dbReference type="PROSITE" id="PS51898">
    <property type="entry name" value="TYR_RECOMBINASE"/>
    <property type="match status" value="1"/>
</dbReference>
<dbReference type="Gene3D" id="1.10.443.10">
    <property type="entry name" value="Intergrase catalytic core"/>
    <property type="match status" value="1"/>
</dbReference>
<dbReference type="GO" id="GO:0003677">
    <property type="term" value="F:DNA binding"/>
    <property type="evidence" value="ECO:0007669"/>
    <property type="project" value="InterPro"/>
</dbReference>
<organism evidence="3">
    <name type="scientific">marine sediment metagenome</name>
    <dbReference type="NCBI Taxonomy" id="412755"/>
    <lineage>
        <taxon>unclassified sequences</taxon>
        <taxon>metagenomes</taxon>
        <taxon>ecological metagenomes</taxon>
    </lineage>
</organism>